<evidence type="ECO:0000313" key="4">
    <source>
        <dbReference type="EMBL" id="MBD3870736.1"/>
    </source>
</evidence>
<dbReference type="InterPro" id="IPR036457">
    <property type="entry name" value="PPM-type-like_dom_sf"/>
</dbReference>
<feature type="domain" description="PPM-type phosphatase" evidence="3">
    <location>
        <begin position="209"/>
        <end position="423"/>
    </location>
</feature>
<dbReference type="PANTHER" id="PTHR43156">
    <property type="entry name" value="STAGE II SPORULATION PROTEIN E-RELATED"/>
    <property type="match status" value="1"/>
</dbReference>
<gene>
    <name evidence="4" type="ORF">IFJ97_05185</name>
</gene>
<dbReference type="EMBL" id="JACXWA010000085">
    <property type="protein sequence ID" value="MBD3870736.1"/>
    <property type="molecule type" value="Genomic_DNA"/>
</dbReference>
<feature type="domain" description="GAF" evidence="2">
    <location>
        <begin position="36"/>
        <end position="182"/>
    </location>
</feature>
<dbReference type="InterPro" id="IPR052016">
    <property type="entry name" value="Bact_Sigma-Reg"/>
</dbReference>
<dbReference type="SUPFAM" id="SSF55781">
    <property type="entry name" value="GAF domain-like"/>
    <property type="match status" value="1"/>
</dbReference>
<sequence>MSNCESTIDELAEARERVRRLEAVVEAGLMVNSTLDLAELAEHVVCIATRLIHAERGSLFLVDRETGRLRSMVAQGLTTGPLTVEVGEGIVGAVAASGDAEILDDPYLDSRFDPKVDQLTGFQTRSLLTVPVRDREGLMIAVLQLLNHRDGNFSVADVEFLAELGVPFAIALTTADLHREIVAREQLRREVRLAAEIQRALQPEGRADIPGLEIEVLFEPCHEVGGDYWDVIPVGNDRWWIVVADVSGKGVPAGLVASNIQACLWSRRTASEPLTSIVADINEILCRLTRGRKYATLVAAEWNSANETLTWVSAGHPPLMLRRNRSVHDYGATGRPIGLLRDQSFESEKASLAKGDTVLLYTDGLLEAGGIGGSNEFGLDRIRACFDVDGSPRDVIERLTVALADHIDGGEPEDDVTLVCLRRKGAEN</sequence>
<protein>
    <submittedName>
        <fullName evidence="4">SpoIIE family protein phosphatase</fullName>
    </submittedName>
</protein>
<dbReference type="PANTHER" id="PTHR43156:SF2">
    <property type="entry name" value="STAGE II SPORULATION PROTEIN E"/>
    <property type="match status" value="1"/>
</dbReference>
<dbReference type="Gene3D" id="3.60.40.10">
    <property type="entry name" value="PPM-type phosphatase domain"/>
    <property type="match status" value="1"/>
</dbReference>
<name>A0A8J6YBW8_9BACT</name>
<dbReference type="SMART" id="SM00065">
    <property type="entry name" value="GAF"/>
    <property type="match status" value="1"/>
</dbReference>
<dbReference type="InterPro" id="IPR001932">
    <property type="entry name" value="PPM-type_phosphatase-like_dom"/>
</dbReference>
<evidence type="ECO:0000259" key="3">
    <source>
        <dbReference type="SMART" id="SM00331"/>
    </source>
</evidence>
<accession>A0A8J6YBW8</accession>
<evidence type="ECO:0000259" key="2">
    <source>
        <dbReference type="SMART" id="SM00065"/>
    </source>
</evidence>
<organism evidence="4 5">
    <name type="scientific">Candidatus Sulfomarinibacter kjeldsenii</name>
    <dbReference type="NCBI Taxonomy" id="2885994"/>
    <lineage>
        <taxon>Bacteria</taxon>
        <taxon>Pseudomonadati</taxon>
        <taxon>Acidobacteriota</taxon>
        <taxon>Thermoanaerobaculia</taxon>
        <taxon>Thermoanaerobaculales</taxon>
        <taxon>Candidatus Sulfomarinibacteraceae</taxon>
        <taxon>Candidatus Sulfomarinibacter</taxon>
    </lineage>
</organism>
<comment type="caution">
    <text evidence="4">The sequence shown here is derived from an EMBL/GenBank/DDBJ whole genome shotgun (WGS) entry which is preliminary data.</text>
</comment>
<dbReference type="Gene3D" id="3.30.450.40">
    <property type="match status" value="1"/>
</dbReference>
<dbReference type="Pfam" id="PF07228">
    <property type="entry name" value="SpoIIE"/>
    <property type="match status" value="1"/>
</dbReference>
<evidence type="ECO:0000313" key="5">
    <source>
        <dbReference type="Proteomes" id="UP000598633"/>
    </source>
</evidence>
<dbReference type="Proteomes" id="UP000598633">
    <property type="component" value="Unassembled WGS sequence"/>
</dbReference>
<dbReference type="InterPro" id="IPR003018">
    <property type="entry name" value="GAF"/>
</dbReference>
<evidence type="ECO:0000256" key="1">
    <source>
        <dbReference type="ARBA" id="ARBA00022801"/>
    </source>
</evidence>
<reference evidence="4 5" key="1">
    <citation type="submission" date="2020-08" db="EMBL/GenBank/DDBJ databases">
        <title>Acidobacteriota in marine sediments use diverse sulfur dissimilation pathways.</title>
        <authorList>
            <person name="Wasmund K."/>
        </authorList>
    </citation>
    <scope>NUCLEOTIDE SEQUENCE [LARGE SCALE GENOMIC DNA]</scope>
    <source>
        <strain evidence="4">MAG AM3-A</strain>
    </source>
</reference>
<dbReference type="SUPFAM" id="SSF81606">
    <property type="entry name" value="PP2C-like"/>
    <property type="match status" value="1"/>
</dbReference>
<dbReference type="GO" id="GO:0016791">
    <property type="term" value="F:phosphatase activity"/>
    <property type="evidence" value="ECO:0007669"/>
    <property type="project" value="TreeGrafter"/>
</dbReference>
<proteinExistence type="predicted"/>
<dbReference type="AlphaFoldDB" id="A0A8J6YBW8"/>
<dbReference type="InterPro" id="IPR029016">
    <property type="entry name" value="GAF-like_dom_sf"/>
</dbReference>
<keyword evidence="1" id="KW-0378">Hydrolase</keyword>
<dbReference type="SMART" id="SM00331">
    <property type="entry name" value="PP2C_SIG"/>
    <property type="match status" value="1"/>
</dbReference>
<dbReference type="Pfam" id="PF01590">
    <property type="entry name" value="GAF"/>
    <property type="match status" value="1"/>
</dbReference>